<dbReference type="Pfam" id="PF20278">
    <property type="entry name" value="CTD2"/>
    <property type="match status" value="1"/>
</dbReference>
<evidence type="ECO:0000256" key="1">
    <source>
        <dbReference type="SAM" id="MobiDB-lite"/>
    </source>
</evidence>
<dbReference type="RefSeq" id="WP_182389776.1">
    <property type="nucleotide sequence ID" value="NZ_JACGCX010000009.1"/>
</dbReference>
<proteinExistence type="predicted"/>
<feature type="compositionally biased region" description="Low complexity" evidence="1">
    <location>
        <begin position="102"/>
        <end position="111"/>
    </location>
</feature>
<evidence type="ECO:0000259" key="2">
    <source>
        <dbReference type="Pfam" id="PF20278"/>
    </source>
</evidence>
<evidence type="ECO:0000313" key="4">
    <source>
        <dbReference type="Proteomes" id="UP000545074"/>
    </source>
</evidence>
<accession>A0A7W2Q9S5</accession>
<dbReference type="Proteomes" id="UP000545074">
    <property type="component" value="Unassembled WGS sequence"/>
</dbReference>
<name>A0A7W2Q9S5_9PSED</name>
<reference evidence="3 4" key="1">
    <citation type="submission" date="2020-07" db="EMBL/GenBank/DDBJ databases">
        <title>Diversity of carbapenemase encoding genes among Pseudomonas putida group clinical isolates in a tertiary Brazilian hospital.</title>
        <authorList>
            <person name="Alberto-Lei F."/>
            <person name="Nodari C.S."/>
            <person name="Streling A.P."/>
            <person name="Paulino J.T."/>
            <person name="Bessa-Neto F.O."/>
            <person name="Cayo R."/>
            <person name="Gales A.C."/>
        </authorList>
    </citation>
    <scope>NUCLEOTIDE SEQUENCE [LARGE SCALE GENOMIC DNA]</scope>
    <source>
        <strain evidence="3 4">12815</strain>
    </source>
</reference>
<feature type="region of interest" description="Disordered" evidence="1">
    <location>
        <begin position="95"/>
        <end position="116"/>
    </location>
</feature>
<comment type="caution">
    <text evidence="3">The sequence shown here is derived from an EMBL/GenBank/DDBJ whole genome shotgun (WGS) entry which is preliminary data.</text>
</comment>
<protein>
    <recommendedName>
        <fullName evidence="2">ABC-three component systems C-terminal domain-containing protein</fullName>
    </recommendedName>
</protein>
<organism evidence="3 4">
    <name type="scientific">Pseudomonas juntendi</name>
    <dbReference type="NCBI Taxonomy" id="2666183"/>
    <lineage>
        <taxon>Bacteria</taxon>
        <taxon>Pseudomonadati</taxon>
        <taxon>Pseudomonadota</taxon>
        <taxon>Gammaproteobacteria</taxon>
        <taxon>Pseudomonadales</taxon>
        <taxon>Pseudomonadaceae</taxon>
        <taxon>Pseudomonas</taxon>
    </lineage>
</organism>
<sequence>MIRRFRLEQKSHYEKLVIAQRLSEMLESFLDGRRAPISIGAETGGIEEWDDVVIKHDERSLEHLQIKRQTTNFCTKDPDRAKYLANCAKGKKHVQPVAELDSPPSKAPLKAPKSKQPDSVLDTAFASLAKHARKGTFAALPDRLFQLTLVGAELKIKDGLTINHLDELCKICRQEGLDLAELANRKDGPRQRVFTWLTTWCGFENWTQISETLRRVTIVCVGNDAALEQRCHTALARHFTYPERTLERLITYITRHTSDVSALGCHAVVRELEDGLRPDIVTWAQYLLSDEVKLNGKVWSFAGTHDLGGLVPRSAAGVVEHMWSSKSGNRKLRIYAPYKPASGANLTLPSAILRMALHLPHGSQSLMLGEPTWRASVGHELGLTFGSAESDLSHLPWIENPEGLACALDREFKTLRAACDEADALASAMDDLVWQRLIQGVSEKLATISDPDLADAMESVWLTWATGFDDAPESRRRFLEQLLYPETEGKNAKHALRLGPRTLDLLVTAVETLLLVAVGLGGTNTDWDCFPDAGRVLSIALRFWSGPSGKTPLVRELSDDHLMTVIGPSPPPIVILSGVSASPSDLMDASMADDAEAFNSMAVERQPLLVVTRSGLFKHLRSGTLASVRQHFSRQLQERLATRQLAIQSHEGNLK</sequence>
<dbReference type="AlphaFoldDB" id="A0A7W2Q9S5"/>
<feature type="domain" description="ABC-three component systems C-terminal" evidence="2">
    <location>
        <begin position="304"/>
        <end position="632"/>
    </location>
</feature>
<dbReference type="EMBL" id="JACGCX010000009">
    <property type="protein sequence ID" value="MBA6098532.1"/>
    <property type="molecule type" value="Genomic_DNA"/>
</dbReference>
<evidence type="ECO:0000313" key="3">
    <source>
        <dbReference type="EMBL" id="MBA6098532.1"/>
    </source>
</evidence>
<gene>
    <name evidence="3" type="ORF">H4C80_15535</name>
</gene>
<dbReference type="InterPro" id="IPR046918">
    <property type="entry name" value="ABC-3C_CTD2"/>
</dbReference>